<comment type="caution">
    <text evidence="1">The sequence shown here is derived from an EMBL/GenBank/DDBJ whole genome shotgun (WGS) entry which is preliminary data.</text>
</comment>
<gene>
    <name evidence="1" type="ORF">ABT56_17175</name>
</gene>
<dbReference type="PATRIC" id="fig|1195763.3.peg.3663"/>
<dbReference type="Proteomes" id="UP000036097">
    <property type="component" value="Unassembled WGS sequence"/>
</dbReference>
<evidence type="ECO:0000313" key="1">
    <source>
        <dbReference type="EMBL" id="KLV03991.1"/>
    </source>
</evidence>
<organism evidence="1 2">
    <name type="scientific">Photobacterium aquae</name>
    <dbReference type="NCBI Taxonomy" id="1195763"/>
    <lineage>
        <taxon>Bacteria</taxon>
        <taxon>Pseudomonadati</taxon>
        <taxon>Pseudomonadota</taxon>
        <taxon>Gammaproteobacteria</taxon>
        <taxon>Vibrionales</taxon>
        <taxon>Vibrionaceae</taxon>
        <taxon>Photobacterium</taxon>
    </lineage>
</organism>
<dbReference type="EMBL" id="LDOT01000024">
    <property type="protein sequence ID" value="KLV03991.1"/>
    <property type="molecule type" value="Genomic_DNA"/>
</dbReference>
<dbReference type="AlphaFoldDB" id="A0A0J1GWK1"/>
<keyword evidence="2" id="KW-1185">Reference proteome</keyword>
<protein>
    <submittedName>
        <fullName evidence="1">Uncharacterized protein</fullName>
    </submittedName>
</protein>
<name>A0A0J1GWK1_9GAMM</name>
<reference evidence="1 2" key="1">
    <citation type="submission" date="2015-05" db="EMBL/GenBank/DDBJ databases">
        <title>Photobacterium galathea sp. nov.</title>
        <authorList>
            <person name="Machado H."/>
            <person name="Gram L."/>
        </authorList>
    </citation>
    <scope>NUCLEOTIDE SEQUENCE [LARGE SCALE GENOMIC DNA]</scope>
    <source>
        <strain evidence="1 2">CGMCC 1.12159</strain>
    </source>
</reference>
<evidence type="ECO:0000313" key="2">
    <source>
        <dbReference type="Proteomes" id="UP000036097"/>
    </source>
</evidence>
<proteinExistence type="predicted"/>
<accession>A0A0J1GWK1</accession>
<sequence>MSNVLGLAIAMTVSGCGATFDDHADDYVNLGFDLCGSTAKVHTFARSKNGRMRISCDDNRYFLLHNHDTLAYANELNGVYCLGKGFSTFRERHNAYSFECLDRKRFHIPK</sequence>